<accession>A0A6A6Z709</accession>
<reference evidence="5" key="3">
    <citation type="submission" date="2025-04" db="UniProtKB">
        <authorList>
            <consortium name="RefSeq"/>
        </authorList>
    </citation>
    <scope>IDENTIFICATION</scope>
    <source>
        <strain evidence="5">CBS 304.34</strain>
    </source>
</reference>
<dbReference type="Pfam" id="PF14634">
    <property type="entry name" value="zf-RING_5"/>
    <property type="match status" value="1"/>
</dbReference>
<dbReference type="Gene3D" id="3.30.40.10">
    <property type="entry name" value="Zinc/RING finger domain, C3HC4 (zinc finger)"/>
    <property type="match status" value="1"/>
</dbReference>
<dbReference type="SUPFAM" id="SSF57850">
    <property type="entry name" value="RING/U-box"/>
    <property type="match status" value="1"/>
</dbReference>
<evidence type="ECO:0000256" key="1">
    <source>
        <dbReference type="PROSITE-ProRule" id="PRU00175"/>
    </source>
</evidence>
<proteinExistence type="predicted"/>
<evidence type="ECO:0000313" key="4">
    <source>
        <dbReference type="Proteomes" id="UP000504636"/>
    </source>
</evidence>
<dbReference type="RefSeq" id="XP_033583417.1">
    <property type="nucleotide sequence ID" value="XM_033712647.1"/>
</dbReference>
<evidence type="ECO:0000313" key="3">
    <source>
        <dbReference type="EMBL" id="KAF2816453.1"/>
    </source>
</evidence>
<dbReference type="PROSITE" id="PS50089">
    <property type="entry name" value="ZF_RING_2"/>
    <property type="match status" value="1"/>
</dbReference>
<organism evidence="3">
    <name type="scientific">Mytilinidion resinicola</name>
    <dbReference type="NCBI Taxonomy" id="574789"/>
    <lineage>
        <taxon>Eukaryota</taxon>
        <taxon>Fungi</taxon>
        <taxon>Dikarya</taxon>
        <taxon>Ascomycota</taxon>
        <taxon>Pezizomycotina</taxon>
        <taxon>Dothideomycetes</taxon>
        <taxon>Pleosporomycetidae</taxon>
        <taxon>Mytilinidiales</taxon>
        <taxon>Mytilinidiaceae</taxon>
        <taxon>Mytilinidion</taxon>
    </lineage>
</organism>
<keyword evidence="4" id="KW-1185">Reference proteome</keyword>
<dbReference type="Proteomes" id="UP000504636">
    <property type="component" value="Unplaced"/>
</dbReference>
<keyword evidence="1" id="KW-0862">Zinc</keyword>
<sequence>MDDYVEAAAADGVEEIRRRVWYLDNLYNLARTSVRFDTPENRARRQQDLRANLNVLSFERAIGEALRDFDHRYIIGEGIGRSRILGVPRYSNFERRCMANVGPLIRLERIADPFTGTPDPDEMDQTRRCNICFDDYTADDPGMQLRRCGHIACGPCLSTVFNDFGFIARRCPFCRIELFPIARMRRHPDPAVVEEAAMATFADMQQFRQIVIDGFGQAYYDRSPMSDLIDNVEHLHAPGEPYFWVPAQRGWYREVVDERGERVLRPESDEDRFRLLDGDIAIDVDIEVDVEENIENNEDEKSNGRSS</sequence>
<gene>
    <name evidence="3 5" type="ORF">BDZ99DRAFT_136387</name>
</gene>
<feature type="domain" description="RING-type" evidence="2">
    <location>
        <begin position="129"/>
        <end position="175"/>
    </location>
</feature>
<reference evidence="3 5" key="1">
    <citation type="journal article" date="2020" name="Stud. Mycol.">
        <title>101 Dothideomycetes genomes: a test case for predicting lifestyles and emergence of pathogens.</title>
        <authorList>
            <person name="Haridas S."/>
            <person name="Albert R."/>
            <person name="Binder M."/>
            <person name="Bloem J."/>
            <person name="Labutti K."/>
            <person name="Salamov A."/>
            <person name="Andreopoulos B."/>
            <person name="Baker S."/>
            <person name="Barry K."/>
            <person name="Bills G."/>
            <person name="Bluhm B."/>
            <person name="Cannon C."/>
            <person name="Castanera R."/>
            <person name="Culley D."/>
            <person name="Daum C."/>
            <person name="Ezra D."/>
            <person name="Gonzalez J."/>
            <person name="Henrissat B."/>
            <person name="Kuo A."/>
            <person name="Liang C."/>
            <person name="Lipzen A."/>
            <person name="Lutzoni F."/>
            <person name="Magnuson J."/>
            <person name="Mondo S."/>
            <person name="Nolan M."/>
            <person name="Ohm R."/>
            <person name="Pangilinan J."/>
            <person name="Park H.-J."/>
            <person name="Ramirez L."/>
            <person name="Alfaro M."/>
            <person name="Sun H."/>
            <person name="Tritt A."/>
            <person name="Yoshinaga Y."/>
            <person name="Zwiers L.-H."/>
            <person name="Turgeon B."/>
            <person name="Goodwin S."/>
            <person name="Spatafora J."/>
            <person name="Crous P."/>
            <person name="Grigoriev I."/>
        </authorList>
    </citation>
    <scope>NUCLEOTIDE SEQUENCE</scope>
    <source>
        <strain evidence="3 5">CBS 304.34</strain>
    </source>
</reference>
<dbReference type="InterPro" id="IPR001841">
    <property type="entry name" value="Znf_RING"/>
</dbReference>
<protein>
    <recommendedName>
        <fullName evidence="2">RING-type domain-containing protein</fullName>
    </recommendedName>
</protein>
<dbReference type="InterPro" id="IPR013083">
    <property type="entry name" value="Znf_RING/FYVE/PHD"/>
</dbReference>
<dbReference type="AlphaFoldDB" id="A0A6A6Z709"/>
<keyword evidence="1" id="KW-0863">Zinc-finger</keyword>
<dbReference type="EMBL" id="MU003693">
    <property type="protein sequence ID" value="KAF2816453.1"/>
    <property type="molecule type" value="Genomic_DNA"/>
</dbReference>
<name>A0A6A6Z709_9PEZI</name>
<dbReference type="GeneID" id="54453540"/>
<evidence type="ECO:0000313" key="5">
    <source>
        <dbReference type="RefSeq" id="XP_033583417.1"/>
    </source>
</evidence>
<dbReference type="SMART" id="SM00184">
    <property type="entry name" value="RING"/>
    <property type="match status" value="1"/>
</dbReference>
<dbReference type="GO" id="GO:0008270">
    <property type="term" value="F:zinc ion binding"/>
    <property type="evidence" value="ECO:0007669"/>
    <property type="project" value="UniProtKB-KW"/>
</dbReference>
<evidence type="ECO:0000259" key="2">
    <source>
        <dbReference type="PROSITE" id="PS50089"/>
    </source>
</evidence>
<keyword evidence="1" id="KW-0479">Metal-binding</keyword>
<reference evidence="5" key="2">
    <citation type="submission" date="2020-04" db="EMBL/GenBank/DDBJ databases">
        <authorList>
            <consortium name="NCBI Genome Project"/>
        </authorList>
    </citation>
    <scope>NUCLEOTIDE SEQUENCE</scope>
    <source>
        <strain evidence="5">CBS 304.34</strain>
    </source>
</reference>